<dbReference type="InterPro" id="IPR003192">
    <property type="entry name" value="Porin_LamB"/>
</dbReference>
<dbReference type="Gene3D" id="2.40.170.10">
    <property type="entry name" value="Porin, LamB type"/>
    <property type="match status" value="1"/>
</dbReference>
<evidence type="ECO:0000256" key="8">
    <source>
        <dbReference type="ARBA" id="ARBA00023136"/>
    </source>
</evidence>
<evidence type="ECO:0000256" key="4">
    <source>
        <dbReference type="ARBA" id="ARBA00022452"/>
    </source>
</evidence>
<evidence type="ECO:0000256" key="7">
    <source>
        <dbReference type="ARBA" id="ARBA00023114"/>
    </source>
</evidence>
<evidence type="ECO:0000256" key="2">
    <source>
        <dbReference type="ARBA" id="ARBA00007055"/>
    </source>
</evidence>
<dbReference type="Pfam" id="PF02264">
    <property type="entry name" value="LamB"/>
    <property type="match status" value="1"/>
</dbReference>
<feature type="chain" id="PRO_5032709955" evidence="10">
    <location>
        <begin position="36"/>
        <end position="428"/>
    </location>
</feature>
<evidence type="ECO:0000256" key="1">
    <source>
        <dbReference type="ARBA" id="ARBA00004571"/>
    </source>
</evidence>
<dbReference type="GO" id="GO:0009279">
    <property type="term" value="C:cell outer membrane"/>
    <property type="evidence" value="ECO:0007669"/>
    <property type="project" value="UniProtKB-SubCell"/>
</dbReference>
<dbReference type="EMBL" id="JACCKB010000046">
    <property type="protein sequence ID" value="NYZ68609.1"/>
    <property type="molecule type" value="Genomic_DNA"/>
</dbReference>
<keyword evidence="10" id="KW-0732">Signal</keyword>
<reference evidence="11 12" key="1">
    <citation type="submission" date="2020-07" db="EMBL/GenBank/DDBJ databases">
        <title>Endozoicomonas sp. nov., isolated from sediment.</title>
        <authorList>
            <person name="Gu T."/>
        </authorList>
    </citation>
    <scope>NUCLEOTIDE SEQUENCE [LARGE SCALE GENOMIC DNA]</scope>
    <source>
        <strain evidence="11 12">SM1973</strain>
    </source>
</reference>
<comment type="subcellular location">
    <subcellularLocation>
        <location evidence="1">Cell outer membrane</location>
        <topology evidence="1">Multi-pass membrane protein</topology>
    </subcellularLocation>
</comment>
<dbReference type="GO" id="GO:0046930">
    <property type="term" value="C:pore complex"/>
    <property type="evidence" value="ECO:0007669"/>
    <property type="project" value="UniProtKB-KW"/>
</dbReference>
<feature type="signal peptide" evidence="10">
    <location>
        <begin position="1"/>
        <end position="35"/>
    </location>
</feature>
<dbReference type="SUPFAM" id="SSF56935">
    <property type="entry name" value="Porins"/>
    <property type="match status" value="1"/>
</dbReference>
<comment type="similarity">
    <text evidence="2">Belongs to the porin LamB (TC 1.B.3) family.</text>
</comment>
<keyword evidence="12" id="KW-1185">Reference proteome</keyword>
<evidence type="ECO:0000256" key="6">
    <source>
        <dbReference type="ARBA" id="ARBA00023065"/>
    </source>
</evidence>
<dbReference type="GO" id="GO:0015144">
    <property type="term" value="F:carbohydrate transmembrane transporter activity"/>
    <property type="evidence" value="ECO:0007669"/>
    <property type="project" value="TreeGrafter"/>
</dbReference>
<dbReference type="NCBIfam" id="NF006860">
    <property type="entry name" value="PRK09360.1"/>
    <property type="match status" value="1"/>
</dbReference>
<keyword evidence="5" id="KW-0812">Transmembrane</keyword>
<comment type="caution">
    <text evidence="11">The sequence shown here is derived from an EMBL/GenBank/DDBJ whole genome shotgun (WGS) entry which is preliminary data.</text>
</comment>
<dbReference type="PANTHER" id="PTHR38762:SF1">
    <property type="entry name" value="CRYPTIC OUTER MEMBRANE PORIN BGLH-RELATED"/>
    <property type="match status" value="1"/>
</dbReference>
<sequence length="428" mass="47351">MSSNNKSVVSYFHLKPISTWLAASLLTVSAGQALAVDFHGYIRSGIGTTLGGGDQACFKARGASAKYRLGNECETYAEIGLGQELYNEGGRRFYVDTMIAYVSNQANDWEPLDGSDDVGGGKGSLRQMYVKGENVIDALPGATLWAGKRYYQRHDVHINDYYYWDVSGPGAGIEGIDLGFGKLSLAWVRNSDEDYMSEGAQSGTNVANDTFDIRLSGLKVNEGGSLEFGFDYGRANLTDRQDDLNFDDQKGYLFTTQHTQSDWFGGFNKLAFQYATDGMVGTGHNGSRAENGKMYRIVNQGVVNLTDNIEGMYVGIYEKKDLSDDKGQTWMSFGVRPVYKWNDVMSTAVEVGYDRVKPQDSSKDTVDLRKITLAQQWSAGNNFWARPVVRAFATYAKWDGDKYNAASESIDDGEDDGITVGFQVEAWW</sequence>
<evidence type="ECO:0000313" key="12">
    <source>
        <dbReference type="Proteomes" id="UP000569732"/>
    </source>
</evidence>
<keyword evidence="3" id="KW-0813">Transport</keyword>
<dbReference type="AlphaFoldDB" id="A0A853I743"/>
<dbReference type="RefSeq" id="WP_180570613.1">
    <property type="nucleotide sequence ID" value="NZ_JACCKB010000046.1"/>
</dbReference>
<keyword evidence="9" id="KW-0998">Cell outer membrane</keyword>
<keyword evidence="8" id="KW-0472">Membrane</keyword>
<dbReference type="GO" id="GO:0015288">
    <property type="term" value="F:porin activity"/>
    <property type="evidence" value="ECO:0007669"/>
    <property type="project" value="UniProtKB-KW"/>
</dbReference>
<evidence type="ECO:0000256" key="5">
    <source>
        <dbReference type="ARBA" id="ARBA00022692"/>
    </source>
</evidence>
<dbReference type="PANTHER" id="PTHR38762">
    <property type="entry name" value="CRYPTIC OUTER MEMBRANE PORIN BGLH-RELATED"/>
    <property type="match status" value="1"/>
</dbReference>
<keyword evidence="7" id="KW-0626">Porin</keyword>
<evidence type="ECO:0000256" key="10">
    <source>
        <dbReference type="SAM" id="SignalP"/>
    </source>
</evidence>
<organism evidence="11 12">
    <name type="scientific">Spartinivicinus marinus</name>
    <dbReference type="NCBI Taxonomy" id="2994442"/>
    <lineage>
        <taxon>Bacteria</taxon>
        <taxon>Pseudomonadati</taxon>
        <taxon>Pseudomonadota</taxon>
        <taxon>Gammaproteobacteria</taxon>
        <taxon>Oceanospirillales</taxon>
        <taxon>Zooshikellaceae</taxon>
        <taxon>Spartinivicinus</taxon>
    </lineage>
</organism>
<evidence type="ECO:0000256" key="3">
    <source>
        <dbReference type="ARBA" id="ARBA00022448"/>
    </source>
</evidence>
<dbReference type="InterPro" id="IPR036998">
    <property type="entry name" value="Porin_LamB_sf"/>
</dbReference>
<proteinExistence type="inferred from homology"/>
<evidence type="ECO:0000256" key="9">
    <source>
        <dbReference type="ARBA" id="ARBA00023237"/>
    </source>
</evidence>
<evidence type="ECO:0000313" key="11">
    <source>
        <dbReference type="EMBL" id="NYZ68609.1"/>
    </source>
</evidence>
<dbReference type="GO" id="GO:0015774">
    <property type="term" value="P:polysaccharide transport"/>
    <property type="evidence" value="ECO:0007669"/>
    <property type="project" value="TreeGrafter"/>
</dbReference>
<dbReference type="GO" id="GO:0006811">
    <property type="term" value="P:monoatomic ion transport"/>
    <property type="evidence" value="ECO:0007669"/>
    <property type="project" value="UniProtKB-KW"/>
</dbReference>
<keyword evidence="6" id="KW-0406">Ion transport</keyword>
<protein>
    <submittedName>
        <fullName evidence="11">Maltoporin</fullName>
    </submittedName>
</protein>
<gene>
    <name evidence="11" type="ORF">H0A36_21570</name>
</gene>
<dbReference type="InterPro" id="IPR050286">
    <property type="entry name" value="G_neg_Bact_CarbUptk_Porin"/>
</dbReference>
<keyword evidence="4" id="KW-1134">Transmembrane beta strand</keyword>
<name>A0A853I743_9GAMM</name>
<dbReference type="CDD" id="cd01346">
    <property type="entry name" value="Maltoporin-like"/>
    <property type="match status" value="1"/>
</dbReference>
<dbReference type="Proteomes" id="UP000569732">
    <property type="component" value="Unassembled WGS sequence"/>
</dbReference>
<accession>A0A853I743</accession>